<evidence type="ECO:0000313" key="5">
    <source>
        <dbReference type="EMBL" id="ASM79026.1"/>
    </source>
</evidence>
<protein>
    <submittedName>
        <fullName evidence="2">Uncharacterized protein</fullName>
    </submittedName>
</protein>
<evidence type="ECO:0000313" key="3">
    <source>
        <dbReference type="EMBL" id="ASM76829.1"/>
    </source>
</evidence>
<dbReference type="KEGG" id="vff:VITFI_CDS0667"/>
<dbReference type="AlphaFoldDB" id="A0A221KBQ7"/>
<dbReference type="KEGG" id="vff:VITFI_CDS0101"/>
<keyword evidence="6" id="KW-1185">Reference proteome</keyword>
<evidence type="ECO:0000313" key="4">
    <source>
        <dbReference type="EMBL" id="ASM77321.1"/>
    </source>
</evidence>
<reference evidence="2 6" key="1">
    <citation type="submission" date="2017-07" db="EMBL/GenBank/DDBJ databases">
        <title>Complete Genome Sequence of the cosmetic ferment Vitreoscilla filiformis (ATCC15551).</title>
        <authorList>
            <person name="Contreras S."/>
            <person name="Sagory-Zalkind P."/>
            <person name="Blanquart H."/>
            <person name="Iltis A."/>
            <person name="Morand S.C."/>
        </authorList>
    </citation>
    <scope>NUCLEOTIDE SEQUENCE [LARGE SCALE GENOMIC DNA]</scope>
    <source>
        <strain evidence="2 6">ATCC 15551</strain>
    </source>
</reference>
<dbReference type="EMBL" id="CP022423">
    <property type="protein sequence ID" value="ASM77321.1"/>
    <property type="molecule type" value="Genomic_DNA"/>
</dbReference>
<dbReference type="KEGG" id="vff:VITFI_CDS3249"/>
<dbReference type="Proteomes" id="UP000199729">
    <property type="component" value="Chromosome"/>
</dbReference>
<evidence type="ECO:0000313" key="2">
    <source>
        <dbReference type="EMBL" id="ASM76446.1"/>
    </source>
</evidence>
<sequence>MSMIQLSANGLVVVFGSGCAWSDEHSWSPVGQTVERSLTGALIVQSASAPAEAGRPVTLQGVEQGAGLVSLTDVQTLRGWAAEPGQVMTLTTPDGVREVIWRHHDAPAITADPYTFYDDQQAGDMYVVTAKLMVI</sequence>
<dbReference type="KEGG" id="vff:VITFI_CDS1051"/>
<dbReference type="EMBL" id="CP022423">
    <property type="protein sequence ID" value="ASM79026.1"/>
    <property type="molecule type" value="Genomic_DNA"/>
</dbReference>
<dbReference type="EMBL" id="CP022423">
    <property type="protein sequence ID" value="ASM75880.1"/>
    <property type="molecule type" value="Genomic_DNA"/>
</dbReference>
<name>A0A221KBQ7_VITFI</name>
<dbReference type="EMBL" id="CP022423">
    <property type="protein sequence ID" value="ASM76446.1"/>
    <property type="molecule type" value="Genomic_DNA"/>
</dbReference>
<gene>
    <name evidence="1" type="ORF">VITFI_CDS0101</name>
    <name evidence="2" type="ORF">VITFI_CDS0667</name>
    <name evidence="3" type="ORF">VITFI_CDS1051</name>
    <name evidence="4" type="ORF">VITFI_CDS1543</name>
    <name evidence="5" type="ORF">VITFI_CDS3249</name>
</gene>
<dbReference type="KEGG" id="vff:VITFI_CDS1543"/>
<evidence type="ECO:0000313" key="1">
    <source>
        <dbReference type="EMBL" id="ASM75880.1"/>
    </source>
</evidence>
<dbReference type="EMBL" id="CP022423">
    <property type="protein sequence ID" value="ASM76829.1"/>
    <property type="molecule type" value="Genomic_DNA"/>
</dbReference>
<evidence type="ECO:0000313" key="6">
    <source>
        <dbReference type="Proteomes" id="UP000199729"/>
    </source>
</evidence>
<organism evidence="2 6">
    <name type="scientific">Vitreoscilla filiformis</name>
    <dbReference type="NCBI Taxonomy" id="63"/>
    <lineage>
        <taxon>Bacteria</taxon>
        <taxon>Pseudomonadati</taxon>
        <taxon>Pseudomonadota</taxon>
        <taxon>Betaproteobacteria</taxon>
        <taxon>Neisseriales</taxon>
        <taxon>Neisseriaceae</taxon>
        <taxon>Vitreoscilla</taxon>
    </lineage>
</organism>
<proteinExistence type="predicted"/>
<accession>A0A221KBQ7</accession>